<evidence type="ECO:0008006" key="3">
    <source>
        <dbReference type="Google" id="ProtNLM"/>
    </source>
</evidence>
<dbReference type="InterPro" id="IPR036691">
    <property type="entry name" value="Endo/exonu/phosph_ase_sf"/>
</dbReference>
<sequence>MEINEAARNPVLGELASIQEGATGLEDKEGKTMNKKKWKWLAREKCETVSDGNQNLGKRDGDMDVEECSERKSIRCYPPTHDISAVASSQHCNSHENPKLECSGGNLDRIRYSLGCDSGFVVDRIGQGRGLILLWKRDIEVSVRSFTKGHIDPIIKDNDVVGQLIGFYGEPILSFRTHSWEAVEDCALLDMGYVGNKYTWSSTRFKGDLIQEKLDRALCCLEWRTTFPDAIVLHKEWVGSDHKAIVIDKIYKKDPIKGKNRGGGSRFHFEHA</sequence>
<dbReference type="SUPFAM" id="SSF56219">
    <property type="entry name" value="DNase I-like"/>
    <property type="match status" value="1"/>
</dbReference>
<reference evidence="2" key="1">
    <citation type="journal article" date="2019" name="Gigascience">
        <title>De novo genome assembly of the endangered Acer yangbiense, a plant species with extremely small populations endemic to Yunnan Province, China.</title>
        <authorList>
            <person name="Yang J."/>
            <person name="Wariss H.M."/>
            <person name="Tao L."/>
            <person name="Zhang R."/>
            <person name="Yun Q."/>
            <person name="Hollingsworth P."/>
            <person name="Dao Z."/>
            <person name="Luo G."/>
            <person name="Guo H."/>
            <person name="Ma Y."/>
            <person name="Sun W."/>
        </authorList>
    </citation>
    <scope>NUCLEOTIDE SEQUENCE [LARGE SCALE GENOMIC DNA]</scope>
    <source>
        <strain evidence="2">cv. Malutang</strain>
    </source>
</reference>
<proteinExistence type="predicted"/>
<dbReference type="PANTHER" id="PTHR33710">
    <property type="entry name" value="BNAC02G09200D PROTEIN"/>
    <property type="match status" value="1"/>
</dbReference>
<comment type="caution">
    <text evidence="1">The sequence shown here is derived from an EMBL/GenBank/DDBJ whole genome shotgun (WGS) entry which is preliminary data.</text>
</comment>
<protein>
    <recommendedName>
        <fullName evidence="3">Endonuclease/exonuclease/phosphatase domain-containing protein</fullName>
    </recommendedName>
</protein>
<evidence type="ECO:0000313" key="1">
    <source>
        <dbReference type="EMBL" id="TXG60478.1"/>
    </source>
</evidence>
<dbReference type="AlphaFoldDB" id="A0A5C7HUG4"/>
<gene>
    <name evidence="1" type="ORF">EZV62_015051</name>
</gene>
<name>A0A5C7HUG4_9ROSI</name>
<evidence type="ECO:0000313" key="2">
    <source>
        <dbReference type="Proteomes" id="UP000323000"/>
    </source>
</evidence>
<dbReference type="Proteomes" id="UP000323000">
    <property type="component" value="Chromosome 6"/>
</dbReference>
<organism evidence="1 2">
    <name type="scientific">Acer yangbiense</name>
    <dbReference type="NCBI Taxonomy" id="1000413"/>
    <lineage>
        <taxon>Eukaryota</taxon>
        <taxon>Viridiplantae</taxon>
        <taxon>Streptophyta</taxon>
        <taxon>Embryophyta</taxon>
        <taxon>Tracheophyta</taxon>
        <taxon>Spermatophyta</taxon>
        <taxon>Magnoliopsida</taxon>
        <taxon>eudicotyledons</taxon>
        <taxon>Gunneridae</taxon>
        <taxon>Pentapetalae</taxon>
        <taxon>rosids</taxon>
        <taxon>malvids</taxon>
        <taxon>Sapindales</taxon>
        <taxon>Sapindaceae</taxon>
        <taxon>Hippocastanoideae</taxon>
        <taxon>Acereae</taxon>
        <taxon>Acer</taxon>
    </lineage>
</organism>
<dbReference type="EMBL" id="VAHF01000006">
    <property type="protein sequence ID" value="TXG60478.1"/>
    <property type="molecule type" value="Genomic_DNA"/>
</dbReference>
<dbReference type="PANTHER" id="PTHR33710:SF77">
    <property type="entry name" value="DNASE I-LIKE SUPERFAMILY PROTEIN"/>
    <property type="match status" value="1"/>
</dbReference>
<accession>A0A5C7HUG4</accession>
<keyword evidence="2" id="KW-1185">Reference proteome</keyword>
<dbReference type="OrthoDB" id="1113909at2759"/>